<feature type="region of interest" description="Disordered" evidence="1">
    <location>
        <begin position="1"/>
        <end position="35"/>
    </location>
</feature>
<evidence type="ECO:0000256" key="1">
    <source>
        <dbReference type="SAM" id="MobiDB-lite"/>
    </source>
</evidence>
<accession>A0AAD5MRA1</accession>
<dbReference type="AlphaFoldDB" id="A0AAD5MRA1"/>
<evidence type="ECO:0000313" key="2">
    <source>
        <dbReference type="EMBL" id="KAJ1352651.1"/>
    </source>
</evidence>
<dbReference type="EMBL" id="JAHQIW010001504">
    <property type="protein sequence ID" value="KAJ1352651.1"/>
    <property type="molecule type" value="Genomic_DNA"/>
</dbReference>
<keyword evidence="3" id="KW-1185">Reference proteome</keyword>
<protein>
    <submittedName>
        <fullName evidence="2">Uncharacterized protein</fullName>
    </submittedName>
</protein>
<sequence length="52" mass="5692">MSNYGSPDDGELADDSHGHKKNSPHREESSSNSLFICQTCLKGKRPSSVKKT</sequence>
<organism evidence="2 3">
    <name type="scientific">Parelaphostrongylus tenuis</name>
    <name type="common">Meningeal worm</name>
    <dbReference type="NCBI Taxonomy" id="148309"/>
    <lineage>
        <taxon>Eukaryota</taxon>
        <taxon>Metazoa</taxon>
        <taxon>Ecdysozoa</taxon>
        <taxon>Nematoda</taxon>
        <taxon>Chromadorea</taxon>
        <taxon>Rhabditida</taxon>
        <taxon>Rhabditina</taxon>
        <taxon>Rhabditomorpha</taxon>
        <taxon>Strongyloidea</taxon>
        <taxon>Metastrongylidae</taxon>
        <taxon>Parelaphostrongylus</taxon>
    </lineage>
</organism>
<comment type="caution">
    <text evidence="2">The sequence shown here is derived from an EMBL/GenBank/DDBJ whole genome shotgun (WGS) entry which is preliminary data.</text>
</comment>
<gene>
    <name evidence="2" type="ORF">KIN20_009050</name>
</gene>
<name>A0AAD5MRA1_PARTN</name>
<reference evidence="2" key="1">
    <citation type="submission" date="2021-06" db="EMBL/GenBank/DDBJ databases">
        <title>Parelaphostrongylus tenuis whole genome reference sequence.</title>
        <authorList>
            <person name="Garwood T.J."/>
            <person name="Larsen P.A."/>
            <person name="Fountain-Jones N.M."/>
            <person name="Garbe J.R."/>
            <person name="Macchietto M.G."/>
            <person name="Kania S.A."/>
            <person name="Gerhold R.W."/>
            <person name="Richards J.E."/>
            <person name="Wolf T.M."/>
        </authorList>
    </citation>
    <scope>NUCLEOTIDE SEQUENCE</scope>
    <source>
        <strain evidence="2">MNPRO001-30</strain>
        <tissue evidence="2">Meninges</tissue>
    </source>
</reference>
<proteinExistence type="predicted"/>
<evidence type="ECO:0000313" key="3">
    <source>
        <dbReference type="Proteomes" id="UP001196413"/>
    </source>
</evidence>
<dbReference type="Proteomes" id="UP001196413">
    <property type="component" value="Unassembled WGS sequence"/>
</dbReference>